<accession>A0AA87ZAQ6</accession>
<evidence type="ECO:0000256" key="1">
    <source>
        <dbReference type="SAM" id="MobiDB-lite"/>
    </source>
</evidence>
<dbReference type="EMBL" id="BTGU01004740">
    <property type="protein sequence ID" value="GMN31537.1"/>
    <property type="molecule type" value="Genomic_DNA"/>
</dbReference>
<gene>
    <name evidence="2" type="ORF">TIFTF001_046522</name>
</gene>
<name>A0AA87ZAQ6_FICCA</name>
<reference evidence="2" key="1">
    <citation type="submission" date="2023-07" db="EMBL/GenBank/DDBJ databases">
        <title>draft genome sequence of fig (Ficus carica).</title>
        <authorList>
            <person name="Takahashi T."/>
            <person name="Nishimura K."/>
        </authorList>
    </citation>
    <scope>NUCLEOTIDE SEQUENCE</scope>
</reference>
<dbReference type="Proteomes" id="UP001187192">
    <property type="component" value="Unassembled WGS sequence"/>
</dbReference>
<sequence>MPTSISLAVDSSMAATWSERLEDSATSVLSWSENFETSARYTEDSVPASSRPLRGAGGRSAGRSSRERPDRASWRLEWRSSRGRSSRGRSSLGRSSLGRSAIDSVRLGGQLVCATGGAAVLAGAAADTAPSLPLPFPSLAFFWKRAILSSLLGRLVP</sequence>
<feature type="compositionally biased region" description="Basic and acidic residues" evidence="1">
    <location>
        <begin position="64"/>
        <end position="80"/>
    </location>
</feature>
<proteinExistence type="predicted"/>
<evidence type="ECO:0000313" key="3">
    <source>
        <dbReference type="Proteomes" id="UP001187192"/>
    </source>
</evidence>
<protein>
    <submittedName>
        <fullName evidence="2">Uncharacterized protein</fullName>
    </submittedName>
</protein>
<keyword evidence="3" id="KW-1185">Reference proteome</keyword>
<evidence type="ECO:0000313" key="2">
    <source>
        <dbReference type="EMBL" id="GMN31537.1"/>
    </source>
</evidence>
<organism evidence="2 3">
    <name type="scientific">Ficus carica</name>
    <name type="common">Common fig</name>
    <dbReference type="NCBI Taxonomy" id="3494"/>
    <lineage>
        <taxon>Eukaryota</taxon>
        <taxon>Viridiplantae</taxon>
        <taxon>Streptophyta</taxon>
        <taxon>Embryophyta</taxon>
        <taxon>Tracheophyta</taxon>
        <taxon>Spermatophyta</taxon>
        <taxon>Magnoliopsida</taxon>
        <taxon>eudicotyledons</taxon>
        <taxon>Gunneridae</taxon>
        <taxon>Pentapetalae</taxon>
        <taxon>rosids</taxon>
        <taxon>fabids</taxon>
        <taxon>Rosales</taxon>
        <taxon>Moraceae</taxon>
        <taxon>Ficeae</taxon>
        <taxon>Ficus</taxon>
    </lineage>
</organism>
<feature type="region of interest" description="Disordered" evidence="1">
    <location>
        <begin position="39"/>
        <end position="96"/>
    </location>
</feature>
<comment type="caution">
    <text evidence="2">The sequence shown here is derived from an EMBL/GenBank/DDBJ whole genome shotgun (WGS) entry which is preliminary data.</text>
</comment>
<dbReference type="AlphaFoldDB" id="A0AA87ZAQ6"/>